<feature type="compositionally biased region" description="Pro residues" evidence="1">
    <location>
        <begin position="501"/>
        <end position="517"/>
    </location>
</feature>
<feature type="compositionally biased region" description="Gly residues" evidence="1">
    <location>
        <begin position="428"/>
        <end position="439"/>
    </location>
</feature>
<dbReference type="Proteomes" id="UP000749293">
    <property type="component" value="Unassembled WGS sequence"/>
</dbReference>
<dbReference type="GO" id="GO:0005935">
    <property type="term" value="C:cellular bud neck"/>
    <property type="evidence" value="ECO:0007669"/>
    <property type="project" value="TreeGrafter"/>
</dbReference>
<feature type="region of interest" description="Disordered" evidence="1">
    <location>
        <begin position="156"/>
        <end position="183"/>
    </location>
</feature>
<evidence type="ECO:0000313" key="3">
    <source>
        <dbReference type="Proteomes" id="UP000749293"/>
    </source>
</evidence>
<feature type="compositionally biased region" description="Polar residues" evidence="1">
    <location>
        <begin position="287"/>
        <end position="296"/>
    </location>
</feature>
<feature type="compositionally biased region" description="Low complexity" evidence="1">
    <location>
        <begin position="329"/>
        <end position="348"/>
    </location>
</feature>
<dbReference type="InterPro" id="IPR037504">
    <property type="entry name" value="PSI_induc_2"/>
</dbReference>
<protein>
    <recommendedName>
        <fullName evidence="4">Fibroin-3 related protein</fullName>
    </recommendedName>
</protein>
<dbReference type="EMBL" id="JAANYQ010000006">
    <property type="protein sequence ID" value="KAF4123457.1"/>
    <property type="molecule type" value="Genomic_DNA"/>
</dbReference>
<gene>
    <name evidence="2" type="ORF">GMORB2_6158</name>
</gene>
<evidence type="ECO:0008006" key="4">
    <source>
        <dbReference type="Google" id="ProtNLM"/>
    </source>
</evidence>
<dbReference type="GeneID" id="55972383"/>
<organism evidence="2 3">
    <name type="scientific">Geosmithia morbida</name>
    <dbReference type="NCBI Taxonomy" id="1094350"/>
    <lineage>
        <taxon>Eukaryota</taxon>
        <taxon>Fungi</taxon>
        <taxon>Dikarya</taxon>
        <taxon>Ascomycota</taxon>
        <taxon>Pezizomycotina</taxon>
        <taxon>Sordariomycetes</taxon>
        <taxon>Hypocreomycetidae</taxon>
        <taxon>Hypocreales</taxon>
        <taxon>Bionectriaceae</taxon>
        <taxon>Geosmithia</taxon>
    </lineage>
</organism>
<comment type="caution">
    <text evidence="2">The sequence shown here is derived from an EMBL/GenBank/DDBJ whole genome shotgun (WGS) entry which is preliminary data.</text>
</comment>
<accession>A0A9P4YX73</accession>
<evidence type="ECO:0000256" key="1">
    <source>
        <dbReference type="SAM" id="MobiDB-lite"/>
    </source>
</evidence>
<feature type="region of interest" description="Disordered" evidence="1">
    <location>
        <begin position="240"/>
        <end position="262"/>
    </location>
</feature>
<proteinExistence type="predicted"/>
<feature type="compositionally biased region" description="Low complexity" evidence="1">
    <location>
        <begin position="306"/>
        <end position="320"/>
    </location>
</feature>
<reference evidence="2" key="1">
    <citation type="submission" date="2020-03" db="EMBL/GenBank/DDBJ databases">
        <title>Site-based positive gene gene selection in Geosmithia morbida across the United States reveals a broad range of putative effectors and factors for local host and environmental adapation.</title>
        <authorList>
            <person name="Onufrak A."/>
            <person name="Murdoch R.W."/>
            <person name="Gazis R."/>
            <person name="Huff M."/>
            <person name="Staton M."/>
            <person name="Klingeman W."/>
            <person name="Hadziabdic D."/>
        </authorList>
    </citation>
    <scope>NUCLEOTIDE SEQUENCE</scope>
    <source>
        <strain evidence="2">1262</strain>
    </source>
</reference>
<feature type="compositionally biased region" description="Low complexity" evidence="1">
    <location>
        <begin position="360"/>
        <end position="373"/>
    </location>
</feature>
<sequence>MARTLQPSTWEQAKAVLTRSLLAASSSRRSIIDDAESSATDVKTAFSSWDNCMATDYCKWPAIAVMVVGGLILLSVLWCVARCCCCAKSCCCSCFSCLKCCGNCCGCCDPPGSRGRNKQYLQEPYMPPHQGYRTEPAMQAPSYGITSTAPQYAEFDVPRSGNKGGGAGGEDSLPSMPSWEGASSKKIEIEDGAVELDNLEKKPAASEKPPLSPGAPSNAGRQTPTLPVMMGSGAAVASASAAYGNPSGSSADPYAAPSYRHQDPYAAQPAGGFGMYGAANNMNGINRVNNTPSSYDQPYGPPAGRQPYGNQQPYGGQQPYDAQAHSHYDQGYGPPAGQQPYGNQQPYGSQAYDAQGNDTYNSNNNYNNYNNEYGAPADPYRHTTSPGPGPAMAALSGYGMARQGNVSQDPYAPPRVGSPRVASPGPGPGGSYRGYGAGPGTPATRGTADRSLSNSSPAPPYGMDPRMRNSPEREGSPIVNTGGFDFTSGFSRPQTSDSENAPPPSGANPFATPPGPPAAAAASAASSAPTPAVLAPGSGAASNESYPGYKPYRA</sequence>
<evidence type="ECO:0000313" key="2">
    <source>
        <dbReference type="EMBL" id="KAF4123457.1"/>
    </source>
</evidence>
<name>A0A9P4YX73_9HYPO</name>
<dbReference type="GO" id="GO:0005886">
    <property type="term" value="C:plasma membrane"/>
    <property type="evidence" value="ECO:0007669"/>
    <property type="project" value="TreeGrafter"/>
</dbReference>
<keyword evidence="3" id="KW-1185">Reference proteome</keyword>
<dbReference type="OrthoDB" id="5401332at2759"/>
<dbReference type="AlphaFoldDB" id="A0A9P4YX73"/>
<dbReference type="PANTHER" id="PTHR40018:SF1">
    <property type="entry name" value="[PSI+] INDUCTION PROTEIN 2"/>
    <property type="match status" value="1"/>
</dbReference>
<dbReference type="PANTHER" id="PTHR40018">
    <property type="entry name" value="[PSI+] INDUCTION PROTEIN 2"/>
    <property type="match status" value="1"/>
</dbReference>
<feature type="compositionally biased region" description="Low complexity" evidence="1">
    <location>
        <begin position="518"/>
        <end position="536"/>
    </location>
</feature>
<dbReference type="RefSeq" id="XP_035322109.1">
    <property type="nucleotide sequence ID" value="XM_035468128.1"/>
</dbReference>
<feature type="region of interest" description="Disordered" evidence="1">
    <location>
        <begin position="202"/>
        <end position="228"/>
    </location>
</feature>
<feature type="region of interest" description="Disordered" evidence="1">
    <location>
        <begin position="287"/>
        <end position="554"/>
    </location>
</feature>
<feature type="compositionally biased region" description="Basic and acidic residues" evidence="1">
    <location>
        <begin position="465"/>
        <end position="475"/>
    </location>
</feature>
<feature type="compositionally biased region" description="Polar residues" evidence="1">
    <location>
        <begin position="488"/>
        <end position="499"/>
    </location>
</feature>